<proteinExistence type="predicted"/>
<keyword evidence="3" id="KW-0732">Signal</keyword>
<dbReference type="GO" id="GO:0062129">
    <property type="term" value="C:chitin-based extracellular matrix"/>
    <property type="evidence" value="ECO:0007669"/>
    <property type="project" value="TreeGrafter"/>
</dbReference>
<dbReference type="PROSITE" id="PS51155">
    <property type="entry name" value="CHIT_BIND_RR_2"/>
    <property type="match status" value="3"/>
</dbReference>
<dbReference type="AlphaFoldDB" id="A0A1J1I6J0"/>
<accession>A0A1J1I6J0</accession>
<dbReference type="GO" id="GO:0008010">
    <property type="term" value="F:structural constituent of chitin-based larval cuticle"/>
    <property type="evidence" value="ECO:0007669"/>
    <property type="project" value="TreeGrafter"/>
</dbReference>
<dbReference type="PANTHER" id="PTHR10380">
    <property type="entry name" value="CUTICLE PROTEIN"/>
    <property type="match status" value="1"/>
</dbReference>
<feature type="region of interest" description="Disordered" evidence="2">
    <location>
        <begin position="89"/>
        <end position="141"/>
    </location>
</feature>
<evidence type="ECO:0000256" key="1">
    <source>
        <dbReference type="PROSITE-ProRule" id="PRU00497"/>
    </source>
</evidence>
<dbReference type="PANTHER" id="PTHR10380:SF224">
    <property type="entry name" value="CUTICULAR PROTEIN 12A"/>
    <property type="match status" value="1"/>
</dbReference>
<dbReference type="OrthoDB" id="8196648at2759"/>
<keyword evidence="5" id="KW-1185">Reference proteome</keyword>
<evidence type="ECO:0000313" key="5">
    <source>
        <dbReference type="Proteomes" id="UP000183832"/>
    </source>
</evidence>
<name>A0A1J1I6J0_9DIPT</name>
<evidence type="ECO:0000313" key="4">
    <source>
        <dbReference type="EMBL" id="CRK95811.1"/>
    </source>
</evidence>
<dbReference type="STRING" id="568069.A0A1J1I6J0"/>
<evidence type="ECO:0000256" key="3">
    <source>
        <dbReference type="SAM" id="SignalP"/>
    </source>
</evidence>
<dbReference type="InterPro" id="IPR050468">
    <property type="entry name" value="Cuticle_Struct_Prot"/>
</dbReference>
<feature type="region of interest" description="Disordered" evidence="2">
    <location>
        <begin position="405"/>
        <end position="425"/>
    </location>
</feature>
<sequence length="578" mass="62433">MKIITLCGLVLQWTIITAEDPKSTQVNEVNPDGSFQFGYQNKDQGGHYHQASGHPAIKIRGRYGARSPINGRVDEVVYTAGPRGFRARGANIHRKQDLSQAPKLPVGSPTDPLADPYDDPSYSFGFKSKKHSRREESDSSGKVHGEFIYVDDVGEKHGVKYKAGANTGFEVENGLPDASNSIRYNKPLYRAEPTARGRITFERGPDRQYKFLTSSPDQRRAETTGPDGVTRGSYSYLDDKGVQRTVKYIAGAGIGYKVVESTVGPGTHVAANSDVPENSIKAVSNEIAVADRDDEVHYHTGPSAPSGPGFVSSTVAPPTSYEHTTPSPYLPSVTSTPYTPTTYAPTHTPSVYPSTPFSTVSPYPSTLFSTVGPHPSTPRPFARPSPDPVFVTTPSTIGGIDRNQLSPHTFPSGGPSPLAPSAPSGSGEVDIIYGLLPPKEEPSFAPHYASPPSGPLQVVITPAPPLHQSASPTPAVLYPPTPTYLPTAEEGPRPHPYVPPVLEHYHPHPEATNALIQNTSNGWFYGIPPGAAVRAHIQNIDLIPTHNRALSPSEALRLDEEREASRHYRSHQNSHPRV</sequence>
<keyword evidence="1" id="KW-0193">Cuticle</keyword>
<evidence type="ECO:0000256" key="2">
    <source>
        <dbReference type="SAM" id="MobiDB-lite"/>
    </source>
</evidence>
<feature type="chain" id="PRO_5012701233" evidence="3">
    <location>
        <begin position="19"/>
        <end position="578"/>
    </location>
</feature>
<feature type="compositionally biased region" description="Low complexity" evidence="2">
    <location>
        <begin position="411"/>
        <end position="425"/>
    </location>
</feature>
<dbReference type="Proteomes" id="UP000183832">
    <property type="component" value="Unassembled WGS sequence"/>
</dbReference>
<organism evidence="4 5">
    <name type="scientific">Clunio marinus</name>
    <dbReference type="NCBI Taxonomy" id="568069"/>
    <lineage>
        <taxon>Eukaryota</taxon>
        <taxon>Metazoa</taxon>
        <taxon>Ecdysozoa</taxon>
        <taxon>Arthropoda</taxon>
        <taxon>Hexapoda</taxon>
        <taxon>Insecta</taxon>
        <taxon>Pterygota</taxon>
        <taxon>Neoptera</taxon>
        <taxon>Endopterygota</taxon>
        <taxon>Diptera</taxon>
        <taxon>Nematocera</taxon>
        <taxon>Chironomoidea</taxon>
        <taxon>Chironomidae</taxon>
        <taxon>Clunio</taxon>
    </lineage>
</organism>
<gene>
    <name evidence="4" type="primary">putative AGAP006369-PA</name>
    <name evidence="4" type="ORF">CLUMA_CG009263</name>
</gene>
<feature type="signal peptide" evidence="3">
    <location>
        <begin position="1"/>
        <end position="18"/>
    </location>
</feature>
<protein>
    <submittedName>
        <fullName evidence="4">CLUMA_CG009263, isoform A</fullName>
    </submittedName>
</protein>
<reference evidence="4 5" key="1">
    <citation type="submission" date="2015-04" db="EMBL/GenBank/DDBJ databases">
        <authorList>
            <person name="Syromyatnikov M.Y."/>
            <person name="Popov V.N."/>
        </authorList>
    </citation>
    <scope>NUCLEOTIDE SEQUENCE [LARGE SCALE GENOMIC DNA]</scope>
</reference>
<feature type="region of interest" description="Disordered" evidence="2">
    <location>
        <begin position="213"/>
        <end position="232"/>
    </location>
</feature>
<dbReference type="Pfam" id="PF00379">
    <property type="entry name" value="Chitin_bind_4"/>
    <property type="match status" value="3"/>
</dbReference>
<dbReference type="InterPro" id="IPR000618">
    <property type="entry name" value="Insect_cuticle"/>
</dbReference>
<dbReference type="EMBL" id="CVRI01000043">
    <property type="protein sequence ID" value="CRK95811.1"/>
    <property type="molecule type" value="Genomic_DNA"/>
</dbReference>